<accession>A0A9D2L0H4</accession>
<proteinExistence type="predicted"/>
<feature type="transmembrane region" description="Helical" evidence="1">
    <location>
        <begin position="152"/>
        <end position="182"/>
    </location>
</feature>
<feature type="transmembrane region" description="Helical" evidence="1">
    <location>
        <begin position="247"/>
        <end position="266"/>
    </location>
</feature>
<name>A0A9D2L0H4_9FIRM</name>
<comment type="caution">
    <text evidence="2">The sequence shown here is derived from an EMBL/GenBank/DDBJ whole genome shotgun (WGS) entry which is preliminary data.</text>
</comment>
<evidence type="ECO:0000313" key="3">
    <source>
        <dbReference type="Proteomes" id="UP000886858"/>
    </source>
</evidence>
<keyword evidence="1" id="KW-1133">Transmembrane helix</keyword>
<keyword evidence="1" id="KW-0472">Membrane</keyword>
<organism evidence="2 3">
    <name type="scientific">Candidatus Eisenbergiella merdipullorum</name>
    <dbReference type="NCBI Taxonomy" id="2838553"/>
    <lineage>
        <taxon>Bacteria</taxon>
        <taxon>Bacillati</taxon>
        <taxon>Bacillota</taxon>
        <taxon>Clostridia</taxon>
        <taxon>Lachnospirales</taxon>
        <taxon>Lachnospiraceae</taxon>
        <taxon>Eisenbergiella</taxon>
    </lineage>
</organism>
<reference evidence="2" key="2">
    <citation type="submission" date="2021-04" db="EMBL/GenBank/DDBJ databases">
        <authorList>
            <person name="Gilroy R."/>
        </authorList>
    </citation>
    <scope>NUCLEOTIDE SEQUENCE</scope>
    <source>
        <strain evidence="2">CHK179-7159</strain>
    </source>
</reference>
<gene>
    <name evidence="2" type="ORF">H9717_03995</name>
</gene>
<evidence type="ECO:0000256" key="1">
    <source>
        <dbReference type="SAM" id="Phobius"/>
    </source>
</evidence>
<sequence>MLSRLIRHEWKETWRIPAISCIVILALTLVCFICFRRMQPPADASAINAGAFVIMMLYCLLVSCIGIVMTIFIAIRFYRNLYTEEGYLMHTLPVTPRQLVVSKMLVAVLWMFVLSLLTLWAICCILLFGVPAMVNVDMTIVGQFLRQYFPQIFGMGPVAFLLFYVVLSLVSSFSGVLLVYAAISLGQLFSRHKVMASILCYIGFSMLIQTVTTLLMTPSLTRLVLTEDLVETTTGIPAYFGSYMREILLLSMAGSAICAVISYILTEYIMSRQLNLD</sequence>
<dbReference type="Pfam" id="PF12730">
    <property type="entry name" value="ABC2_membrane_4"/>
    <property type="match status" value="1"/>
</dbReference>
<keyword evidence="1" id="KW-0812">Transmembrane</keyword>
<feature type="transmembrane region" description="Helical" evidence="1">
    <location>
        <begin position="50"/>
        <end position="75"/>
    </location>
</feature>
<reference evidence="2" key="1">
    <citation type="journal article" date="2021" name="PeerJ">
        <title>Extensive microbial diversity within the chicken gut microbiome revealed by metagenomics and culture.</title>
        <authorList>
            <person name="Gilroy R."/>
            <person name="Ravi A."/>
            <person name="Getino M."/>
            <person name="Pursley I."/>
            <person name="Horton D.L."/>
            <person name="Alikhan N.F."/>
            <person name="Baker D."/>
            <person name="Gharbi K."/>
            <person name="Hall N."/>
            <person name="Watson M."/>
            <person name="Adriaenssens E.M."/>
            <person name="Foster-Nyarko E."/>
            <person name="Jarju S."/>
            <person name="Secka A."/>
            <person name="Antonio M."/>
            <person name="Oren A."/>
            <person name="Chaudhuri R.R."/>
            <person name="La Ragione R."/>
            <person name="Hildebrand F."/>
            <person name="Pallen M.J."/>
        </authorList>
    </citation>
    <scope>NUCLEOTIDE SEQUENCE</scope>
    <source>
        <strain evidence="2">CHK179-7159</strain>
    </source>
</reference>
<protein>
    <submittedName>
        <fullName evidence="2">ABC transporter permease</fullName>
    </submittedName>
</protein>
<dbReference type="AlphaFoldDB" id="A0A9D2L0H4"/>
<dbReference type="Proteomes" id="UP000886858">
    <property type="component" value="Unassembled WGS sequence"/>
</dbReference>
<feature type="transmembrane region" description="Helical" evidence="1">
    <location>
        <begin position="105"/>
        <end position="132"/>
    </location>
</feature>
<dbReference type="EMBL" id="DWYY01000045">
    <property type="protein sequence ID" value="HJA92266.1"/>
    <property type="molecule type" value="Genomic_DNA"/>
</dbReference>
<feature type="transmembrane region" description="Helical" evidence="1">
    <location>
        <begin position="16"/>
        <end position="38"/>
    </location>
</feature>
<feature type="transmembrane region" description="Helical" evidence="1">
    <location>
        <begin position="194"/>
        <end position="216"/>
    </location>
</feature>
<evidence type="ECO:0000313" key="2">
    <source>
        <dbReference type="EMBL" id="HJA92266.1"/>
    </source>
</evidence>